<comment type="caution">
    <text evidence="4">The sequence shown here is derived from an EMBL/GenBank/DDBJ whole genome shotgun (WGS) entry which is preliminary data.</text>
</comment>
<dbReference type="AlphaFoldDB" id="A0A5C8V5E3"/>
<dbReference type="EMBL" id="VRUR01000001">
    <property type="protein sequence ID" value="TXN37264.1"/>
    <property type="molecule type" value="Genomic_DNA"/>
</dbReference>
<sequence length="329" mass="37309">MTNQILEKVNTIPWQERPANSTDVVWRYSKNPIIKRDAIPSSNSIFNSAVVPFEEGFAGVFRCDNKAVQMNIFAGFSKDGLHWDINHEPIVFGAGNTEMIESDYKYDPRVTFIEDRYWITWCNGYHGPTIGIGYTFDFKEFFQCENAFLPFNRNGVLFPEKIDGKYAMLSRPSDNGHTPFGDIYLSYSPDMKYWGEHRCVMKASPFEDSAWQCAKIGAGSVPILVDEGWLMIYHGVINTCNGFRYSMGSAILDKNNPDLVKYRTQPYLLSPQTTYECMGDVPNVIFPCATLHSIEEDKVAIYYGAADTVTALAFGHLSEIVKFTKDNSL</sequence>
<dbReference type="GO" id="GO:0016757">
    <property type="term" value="F:glycosyltransferase activity"/>
    <property type="evidence" value="ECO:0007669"/>
    <property type="project" value="UniProtKB-KW"/>
</dbReference>
<dbReference type="Proteomes" id="UP000321456">
    <property type="component" value="Unassembled WGS sequence"/>
</dbReference>
<keyword evidence="2" id="KW-0808">Transferase</keyword>
<dbReference type="PIRSF" id="PIRSF016202">
    <property type="entry name" value="PH1107"/>
    <property type="match status" value="1"/>
</dbReference>
<evidence type="ECO:0000256" key="2">
    <source>
        <dbReference type="ARBA" id="ARBA00022679"/>
    </source>
</evidence>
<evidence type="ECO:0000256" key="3">
    <source>
        <dbReference type="ARBA" id="ARBA00024356"/>
    </source>
</evidence>
<name>A0A5C8V5E3_9FLAO</name>
<comment type="similarity">
    <text evidence="3">Belongs to the glycosyl hydrolase 130 family.</text>
</comment>
<reference evidence="4 5" key="1">
    <citation type="submission" date="2019-08" db="EMBL/GenBank/DDBJ databases">
        <title>Professor.</title>
        <authorList>
            <person name="Park J.S."/>
        </authorList>
    </citation>
    <scope>NUCLEOTIDE SEQUENCE [LARGE SCALE GENOMIC DNA]</scope>
    <source>
        <strain evidence="4 5">176CP5-101</strain>
    </source>
</reference>
<dbReference type="PANTHER" id="PTHR34106:SF1">
    <property type="entry name" value="1,4-BETA-MANNOSYL-N-ACETYLGLUCOSAMINE PHOSPHORYLASE"/>
    <property type="match status" value="1"/>
</dbReference>
<dbReference type="RefSeq" id="WP_147741094.1">
    <property type="nucleotide sequence ID" value="NZ_VRUR01000001.1"/>
</dbReference>
<dbReference type="InterPro" id="IPR007184">
    <property type="entry name" value="Mannoside_phosphorylase"/>
</dbReference>
<proteinExistence type="inferred from homology"/>
<dbReference type="GO" id="GO:0016798">
    <property type="term" value="F:hydrolase activity, acting on glycosyl bonds"/>
    <property type="evidence" value="ECO:0007669"/>
    <property type="project" value="UniProtKB-KW"/>
</dbReference>
<keyword evidence="1" id="KW-0328">Glycosyltransferase</keyword>
<dbReference type="Pfam" id="PF04041">
    <property type="entry name" value="Glyco_hydro_130"/>
    <property type="match status" value="1"/>
</dbReference>
<dbReference type="Gene3D" id="2.115.10.20">
    <property type="entry name" value="Glycosyl hydrolase domain, family 43"/>
    <property type="match status" value="1"/>
</dbReference>
<dbReference type="PANTHER" id="PTHR34106">
    <property type="entry name" value="GLYCOSIDASE"/>
    <property type="match status" value="1"/>
</dbReference>
<dbReference type="CDD" id="cd08993">
    <property type="entry name" value="GH130"/>
    <property type="match status" value="1"/>
</dbReference>
<protein>
    <submittedName>
        <fullName evidence="4">Glycosidase</fullName>
    </submittedName>
</protein>
<gene>
    <name evidence="4" type="ORF">FVB32_02975</name>
</gene>
<keyword evidence="5" id="KW-1185">Reference proteome</keyword>
<dbReference type="InterPro" id="IPR023296">
    <property type="entry name" value="Glyco_hydro_beta-prop_sf"/>
</dbReference>
<organism evidence="4 5">
    <name type="scientific">Flagellimonas hymeniacidonis</name>
    <dbReference type="NCBI Taxonomy" id="2603628"/>
    <lineage>
        <taxon>Bacteria</taxon>
        <taxon>Pseudomonadati</taxon>
        <taxon>Bacteroidota</taxon>
        <taxon>Flavobacteriia</taxon>
        <taxon>Flavobacteriales</taxon>
        <taxon>Flavobacteriaceae</taxon>
        <taxon>Flagellimonas</taxon>
    </lineage>
</organism>
<evidence type="ECO:0000313" key="4">
    <source>
        <dbReference type="EMBL" id="TXN37264.1"/>
    </source>
</evidence>
<evidence type="ECO:0000313" key="5">
    <source>
        <dbReference type="Proteomes" id="UP000321456"/>
    </source>
</evidence>
<keyword evidence="4" id="KW-0378">Hydrolase</keyword>
<keyword evidence="4" id="KW-0326">Glycosidase</keyword>
<evidence type="ECO:0000256" key="1">
    <source>
        <dbReference type="ARBA" id="ARBA00022676"/>
    </source>
</evidence>
<dbReference type="SUPFAM" id="SSF75005">
    <property type="entry name" value="Arabinanase/levansucrase/invertase"/>
    <property type="match status" value="1"/>
</dbReference>
<accession>A0A5C8V5E3</accession>